<dbReference type="HOGENOM" id="CLU_484050_0_0_1"/>
<dbReference type="PROSITE" id="PS50048">
    <property type="entry name" value="ZN2_CY6_FUNGAL_2"/>
    <property type="match status" value="1"/>
</dbReference>
<dbReference type="Gene3D" id="4.10.240.10">
    <property type="entry name" value="Zn(2)-C6 fungal-type DNA-binding domain"/>
    <property type="match status" value="1"/>
</dbReference>
<evidence type="ECO:0000256" key="1">
    <source>
        <dbReference type="ARBA" id="ARBA00023242"/>
    </source>
</evidence>
<protein>
    <recommendedName>
        <fullName evidence="3">Zn(2)-C6 fungal-type domain-containing protein</fullName>
    </recommendedName>
</protein>
<accession>A0A0C3DUK5</accession>
<dbReference type="EMBL" id="KN832871">
    <property type="protein sequence ID" value="KIN05758.1"/>
    <property type="molecule type" value="Genomic_DNA"/>
</dbReference>
<dbReference type="OrthoDB" id="4314040at2759"/>
<dbReference type="STRING" id="913774.A0A0C3DUK5"/>
<evidence type="ECO:0000313" key="5">
    <source>
        <dbReference type="Proteomes" id="UP000054321"/>
    </source>
</evidence>
<feature type="region of interest" description="Disordered" evidence="2">
    <location>
        <begin position="57"/>
        <end position="117"/>
    </location>
</feature>
<dbReference type="GO" id="GO:0008270">
    <property type="term" value="F:zinc ion binding"/>
    <property type="evidence" value="ECO:0007669"/>
    <property type="project" value="InterPro"/>
</dbReference>
<keyword evidence="5" id="KW-1185">Reference proteome</keyword>
<proteinExistence type="predicted"/>
<dbReference type="InterPro" id="IPR036864">
    <property type="entry name" value="Zn2-C6_fun-type_DNA-bd_sf"/>
</dbReference>
<dbReference type="SUPFAM" id="SSF57701">
    <property type="entry name" value="Zn2/Cys6 DNA-binding domain"/>
    <property type="match status" value="1"/>
</dbReference>
<evidence type="ECO:0000313" key="4">
    <source>
        <dbReference type="EMBL" id="KIN05758.1"/>
    </source>
</evidence>
<dbReference type="InterPro" id="IPR053178">
    <property type="entry name" value="Osmoadaptation_assoc"/>
</dbReference>
<reference evidence="5" key="2">
    <citation type="submission" date="2015-01" db="EMBL/GenBank/DDBJ databases">
        <title>Evolutionary Origins and Diversification of the Mycorrhizal Mutualists.</title>
        <authorList>
            <consortium name="DOE Joint Genome Institute"/>
            <consortium name="Mycorrhizal Genomics Consortium"/>
            <person name="Kohler A."/>
            <person name="Kuo A."/>
            <person name="Nagy L.G."/>
            <person name="Floudas D."/>
            <person name="Copeland A."/>
            <person name="Barry K.W."/>
            <person name="Cichocki N."/>
            <person name="Veneault-Fourrey C."/>
            <person name="LaButti K."/>
            <person name="Lindquist E.A."/>
            <person name="Lipzen A."/>
            <person name="Lundell T."/>
            <person name="Morin E."/>
            <person name="Murat C."/>
            <person name="Riley R."/>
            <person name="Ohm R."/>
            <person name="Sun H."/>
            <person name="Tunlid A."/>
            <person name="Henrissat B."/>
            <person name="Grigoriev I.V."/>
            <person name="Hibbett D.S."/>
            <person name="Martin F."/>
        </authorList>
    </citation>
    <scope>NUCLEOTIDE SEQUENCE [LARGE SCALE GENOMIC DNA]</scope>
    <source>
        <strain evidence="5">Zn</strain>
    </source>
</reference>
<sequence>MGRKPGTSGCKTCLKRRIKCDRGVPECFHCVRSGWKCDGYPPQVQFHAETFNVLESASLSSPSSSPKSPSPSRSKTRSKSVSGLSLMASPIPFGPDLKSLKPNNSDDKSTSSQNAGVWVDANSGDQVRRVIPISVPSIPPSLSLSPLQDVASKFSSEHLSPHIPMRLQLCFFGSYICFIPSRLGHNKALDLAVSCLSQAHNMRLQSEPSPEAVMRGNRTYGVALQVLQEFINDPSMAFKPELLCTAELLATYEMIMNDDSTTYIRHIAGISKFVYSRGPARYKTPFELALLDSMRGPIIAISLITRTSCFLDEPDWKNIPCCHSGNVDEVSVGRGKDCLAWLFCRLPGILRDLESYLIACHTRWKRNGESQDLRGSLAATRDELLSRVLKQYRDLNDLEKYYEEVMATLPERSDIILGRSINEPFLVVERDLPRQTLRFLEDHRAGIQILIILTIRKLLDHPGKLQPSPSFPHTLVVECDRLRDNLLKSNLEDDLWEPEAKRHGPDFMRMGQNFALRIAFAVVPKDDTETRERVRSKMEALFCKAWTVEEMDWLNKMTFGMCL</sequence>
<evidence type="ECO:0000256" key="2">
    <source>
        <dbReference type="SAM" id="MobiDB-lite"/>
    </source>
</evidence>
<keyword evidence="1" id="KW-0539">Nucleus</keyword>
<gene>
    <name evidence="4" type="ORF">OIDMADRAFT_175919</name>
</gene>
<dbReference type="AlphaFoldDB" id="A0A0C3DUK5"/>
<feature type="domain" description="Zn(2)-C6 fungal-type" evidence="3">
    <location>
        <begin position="9"/>
        <end position="37"/>
    </location>
</feature>
<organism evidence="4 5">
    <name type="scientific">Oidiodendron maius (strain Zn)</name>
    <dbReference type="NCBI Taxonomy" id="913774"/>
    <lineage>
        <taxon>Eukaryota</taxon>
        <taxon>Fungi</taxon>
        <taxon>Dikarya</taxon>
        <taxon>Ascomycota</taxon>
        <taxon>Pezizomycotina</taxon>
        <taxon>Leotiomycetes</taxon>
        <taxon>Leotiomycetes incertae sedis</taxon>
        <taxon>Myxotrichaceae</taxon>
        <taxon>Oidiodendron</taxon>
    </lineage>
</organism>
<dbReference type="InParanoid" id="A0A0C3DUK5"/>
<evidence type="ECO:0000259" key="3">
    <source>
        <dbReference type="PROSITE" id="PS50048"/>
    </source>
</evidence>
<dbReference type="PANTHER" id="PTHR38111:SF6">
    <property type="entry name" value="FINGER DOMAIN PROTEIN, PUTATIVE (AFU_ORTHOLOGUE AFUA_8G01940)-RELATED"/>
    <property type="match status" value="1"/>
</dbReference>
<dbReference type="Proteomes" id="UP000054321">
    <property type="component" value="Unassembled WGS sequence"/>
</dbReference>
<dbReference type="InterPro" id="IPR001138">
    <property type="entry name" value="Zn2Cys6_DnaBD"/>
</dbReference>
<reference evidence="4 5" key="1">
    <citation type="submission" date="2014-04" db="EMBL/GenBank/DDBJ databases">
        <authorList>
            <consortium name="DOE Joint Genome Institute"/>
            <person name="Kuo A."/>
            <person name="Martino E."/>
            <person name="Perotto S."/>
            <person name="Kohler A."/>
            <person name="Nagy L.G."/>
            <person name="Floudas D."/>
            <person name="Copeland A."/>
            <person name="Barry K.W."/>
            <person name="Cichocki N."/>
            <person name="Veneault-Fourrey C."/>
            <person name="LaButti K."/>
            <person name="Lindquist E.A."/>
            <person name="Lipzen A."/>
            <person name="Lundell T."/>
            <person name="Morin E."/>
            <person name="Murat C."/>
            <person name="Sun H."/>
            <person name="Tunlid A."/>
            <person name="Henrissat B."/>
            <person name="Grigoriev I.V."/>
            <person name="Hibbett D.S."/>
            <person name="Martin F."/>
            <person name="Nordberg H.P."/>
            <person name="Cantor M.N."/>
            <person name="Hua S.X."/>
        </authorList>
    </citation>
    <scope>NUCLEOTIDE SEQUENCE [LARGE SCALE GENOMIC DNA]</scope>
    <source>
        <strain evidence="4 5">Zn</strain>
    </source>
</reference>
<dbReference type="SMART" id="SM00066">
    <property type="entry name" value="GAL4"/>
    <property type="match status" value="1"/>
</dbReference>
<name>A0A0C3DUK5_OIDMZ</name>
<feature type="compositionally biased region" description="Low complexity" evidence="2">
    <location>
        <begin position="57"/>
        <end position="73"/>
    </location>
</feature>
<dbReference type="PANTHER" id="PTHR38111">
    <property type="entry name" value="ZN(2)-C6 FUNGAL-TYPE DOMAIN-CONTAINING PROTEIN-RELATED"/>
    <property type="match status" value="1"/>
</dbReference>
<dbReference type="GO" id="GO:0000981">
    <property type="term" value="F:DNA-binding transcription factor activity, RNA polymerase II-specific"/>
    <property type="evidence" value="ECO:0007669"/>
    <property type="project" value="InterPro"/>
</dbReference>
<dbReference type="Pfam" id="PF00172">
    <property type="entry name" value="Zn_clus"/>
    <property type="match status" value="1"/>
</dbReference>